<proteinExistence type="predicted"/>
<dbReference type="EMBL" id="JARNBH010000002">
    <property type="protein sequence ID" value="MEC0271930.1"/>
    <property type="molecule type" value="Genomic_DNA"/>
</dbReference>
<dbReference type="Proteomes" id="UP001307168">
    <property type="component" value="Unassembled WGS sequence"/>
</dbReference>
<organism evidence="1 2">
    <name type="scientific">Peribacillus castrilensis</name>
    <dbReference type="NCBI Taxonomy" id="2897690"/>
    <lineage>
        <taxon>Bacteria</taxon>
        <taxon>Bacillati</taxon>
        <taxon>Bacillota</taxon>
        <taxon>Bacilli</taxon>
        <taxon>Bacillales</taxon>
        <taxon>Bacillaceae</taxon>
        <taxon>Peribacillus</taxon>
    </lineage>
</organism>
<accession>A0AAW9N9K1</accession>
<dbReference type="RefSeq" id="WP_367406035.1">
    <property type="nucleotide sequence ID" value="NZ_JARNBH010000002.1"/>
</dbReference>
<gene>
    <name evidence="1" type="ORF">P4706_02375</name>
</gene>
<reference evidence="1 2" key="1">
    <citation type="submission" date="2023-03" db="EMBL/GenBank/DDBJ databases">
        <title>Bacillus Genome Sequencing.</title>
        <authorList>
            <person name="Dunlap C."/>
        </authorList>
    </citation>
    <scope>NUCLEOTIDE SEQUENCE [LARGE SCALE GENOMIC DNA]</scope>
    <source>
        <strain evidence="1 2">B-41290</strain>
    </source>
</reference>
<sequence>MLELQITATNIRYTDSGVSAVNVQFQSKDSEGTINLSGYIPLTPDEYLGHEALSSLTEVVRTKLIERLQPEA</sequence>
<keyword evidence="2" id="KW-1185">Reference proteome</keyword>
<evidence type="ECO:0000313" key="2">
    <source>
        <dbReference type="Proteomes" id="UP001307168"/>
    </source>
</evidence>
<name>A0AAW9N9K1_9BACI</name>
<protein>
    <submittedName>
        <fullName evidence="1">Uncharacterized protein</fullName>
    </submittedName>
</protein>
<comment type="caution">
    <text evidence="1">The sequence shown here is derived from an EMBL/GenBank/DDBJ whole genome shotgun (WGS) entry which is preliminary data.</text>
</comment>
<dbReference type="AlphaFoldDB" id="A0AAW9N9K1"/>
<evidence type="ECO:0000313" key="1">
    <source>
        <dbReference type="EMBL" id="MEC0271930.1"/>
    </source>
</evidence>